<dbReference type="Pfam" id="PF15813">
    <property type="entry name" value="DUF4708"/>
    <property type="match status" value="1"/>
</dbReference>
<feature type="region of interest" description="Disordered" evidence="1">
    <location>
        <begin position="338"/>
        <end position="392"/>
    </location>
</feature>
<dbReference type="Ensembl" id="ENSAOCT00000025479.2">
    <property type="protein sequence ID" value="ENSAOCP00000016489.2"/>
    <property type="gene ID" value="ENSAOCG00000021428.2"/>
</dbReference>
<feature type="region of interest" description="Disordered" evidence="1">
    <location>
        <begin position="284"/>
        <end position="315"/>
    </location>
</feature>
<evidence type="ECO:0000259" key="2">
    <source>
        <dbReference type="Pfam" id="PF15813"/>
    </source>
</evidence>
<dbReference type="STRING" id="80972.ENSAOCP00000016476"/>
<reference evidence="3" key="3">
    <citation type="submission" date="2025-09" db="UniProtKB">
        <authorList>
            <consortium name="Ensembl"/>
        </authorList>
    </citation>
    <scope>IDENTIFICATION</scope>
</reference>
<accession>A0A3Q1BU83</accession>
<sequence>MGGSHAVHDARAGKDFLTEGGRLNAVSLELSTSEGQLCISVEANAVRLPLTTLEDFDLPPLVLRRFCSDPDSVLDPTSTGGALWCHVLPSMKKGEIISISRQLPRDGPFSSYRELQNHWNRLYGYRLPELPEQEVVYCSIYFRLVGQKLFTYPLSCIRLQPVQRCPGLDLQGALASFQTDIRARLLTVCGFPARLSSKPCFHTVGLKTAASLQVLDVGQINLSTSTRPVLSQLPAPPPAQPRRPSFGSQPPAWTPVSQQGGAVRHGSGFQSRATQAFLPLFQPASSLTSSSSSSGLPPPPPPPVNPPPKLVPIFRNKTPSCHVNVALLRLQEQREQLSRAAPRVTLPAVGKKTPTAPPLPPSSLPVRPPPTVPNFSRQPKVKRISSLSAASRPKPSLIVALKADVKIKPESGSRTSQQVAKETQEKAKERQPATQPVTSADSTQITRRTETTAKQKVTFDVKPKKSRSAARDVEKMARSNQLSRLNCATLLLWLKERRVSVGAKYKKEDLMLKLSVENLPSKKDLVMHEHQSFGPVWRSFLRSSWVRSSAPCGRGLFPPRLRPLLLNPRPPGRGGSRC</sequence>
<evidence type="ECO:0000256" key="1">
    <source>
        <dbReference type="SAM" id="MobiDB-lite"/>
    </source>
</evidence>
<feature type="compositionally biased region" description="Pro residues" evidence="1">
    <location>
        <begin position="355"/>
        <end position="372"/>
    </location>
</feature>
<feature type="compositionally biased region" description="Low complexity" evidence="1">
    <location>
        <begin position="284"/>
        <end position="295"/>
    </location>
</feature>
<feature type="domain" description="DUF4708" evidence="2">
    <location>
        <begin position="12"/>
        <end position="166"/>
    </location>
</feature>
<feature type="compositionally biased region" description="Pro residues" evidence="1">
    <location>
        <begin position="296"/>
        <end position="310"/>
    </location>
</feature>
<organism evidence="3 4">
    <name type="scientific">Amphiprion ocellaris</name>
    <name type="common">Clown anemonefish</name>
    <dbReference type="NCBI Taxonomy" id="80972"/>
    <lineage>
        <taxon>Eukaryota</taxon>
        <taxon>Metazoa</taxon>
        <taxon>Chordata</taxon>
        <taxon>Craniata</taxon>
        <taxon>Vertebrata</taxon>
        <taxon>Euteleostomi</taxon>
        <taxon>Actinopterygii</taxon>
        <taxon>Neopterygii</taxon>
        <taxon>Teleostei</taxon>
        <taxon>Neoteleostei</taxon>
        <taxon>Acanthomorphata</taxon>
        <taxon>Ovalentaria</taxon>
        <taxon>Pomacentridae</taxon>
        <taxon>Amphiprion</taxon>
    </lineage>
</organism>
<feature type="compositionally biased region" description="Polar residues" evidence="1">
    <location>
        <begin position="412"/>
        <end position="421"/>
    </location>
</feature>
<dbReference type="InterPro" id="IPR031643">
    <property type="entry name" value="DUF4708"/>
</dbReference>
<protein>
    <submittedName>
        <fullName evidence="3">Si:ch211-152c8.2</fullName>
    </submittedName>
</protein>
<proteinExistence type="predicted"/>
<dbReference type="GeneTree" id="ENSGT00940000169201"/>
<feature type="compositionally biased region" description="Basic and acidic residues" evidence="1">
    <location>
        <begin position="422"/>
        <end position="431"/>
    </location>
</feature>
<evidence type="ECO:0000313" key="4">
    <source>
        <dbReference type="Proteomes" id="UP001501940"/>
    </source>
</evidence>
<name>A0A3Q1BU83_AMPOC</name>
<reference evidence="3 4" key="1">
    <citation type="submission" date="2022-01" db="EMBL/GenBank/DDBJ databases">
        <title>A chromosome-scale genome assembly of the false clownfish, Amphiprion ocellaris.</title>
        <authorList>
            <person name="Ryu T."/>
        </authorList>
    </citation>
    <scope>NUCLEOTIDE SEQUENCE [LARGE SCALE GENOMIC DNA]</scope>
</reference>
<feature type="compositionally biased region" description="Basic and acidic residues" evidence="1">
    <location>
        <begin position="447"/>
        <end position="458"/>
    </location>
</feature>
<keyword evidence="4" id="KW-1185">Reference proteome</keyword>
<dbReference type="PANTHER" id="PTHR28495">
    <property type="entry name" value="HYPOTHETICAL PROTEIN LOC100359752"/>
    <property type="match status" value="1"/>
</dbReference>
<dbReference type="AlphaFoldDB" id="A0A3Q1BU83"/>
<evidence type="ECO:0000313" key="3">
    <source>
        <dbReference type="Ensembl" id="ENSAOCP00000016489.2"/>
    </source>
</evidence>
<feature type="compositionally biased region" description="Polar residues" evidence="1">
    <location>
        <begin position="432"/>
        <end position="446"/>
    </location>
</feature>
<dbReference type="Proteomes" id="UP001501940">
    <property type="component" value="Chromosome 22"/>
</dbReference>
<dbReference type="PANTHER" id="PTHR28495:SF1">
    <property type="entry name" value="GENE, 17266-RELATED"/>
    <property type="match status" value="1"/>
</dbReference>
<feature type="region of interest" description="Disordered" evidence="1">
    <location>
        <begin position="409"/>
        <end position="458"/>
    </location>
</feature>
<feature type="region of interest" description="Disordered" evidence="1">
    <location>
        <begin position="228"/>
        <end position="269"/>
    </location>
</feature>
<reference evidence="3" key="2">
    <citation type="submission" date="2025-08" db="UniProtKB">
        <authorList>
            <consortium name="Ensembl"/>
        </authorList>
    </citation>
    <scope>IDENTIFICATION</scope>
</reference>